<evidence type="ECO:0000313" key="1">
    <source>
        <dbReference type="EMBL" id="MVN14840.1"/>
    </source>
</evidence>
<evidence type="ECO:0008006" key="3">
    <source>
        <dbReference type="Google" id="ProtNLM"/>
    </source>
</evidence>
<dbReference type="InterPro" id="IPR029052">
    <property type="entry name" value="Metallo-depent_PP-like"/>
</dbReference>
<dbReference type="RefSeq" id="WP_157006078.1">
    <property type="nucleotide sequence ID" value="NZ_DBEZYS010000115.1"/>
</dbReference>
<dbReference type="Proteomes" id="UP000468327">
    <property type="component" value="Unassembled WGS sequence"/>
</dbReference>
<name>A0A6N8IHI1_9ACTN</name>
<comment type="caution">
    <text evidence="1">The sequence shown here is derived from an EMBL/GenBank/DDBJ whole genome shotgun (WGS) entry which is preliminary data.</text>
</comment>
<sequence length="274" mass="29524">MGATLVVGDTHLKHELILPRVDAAIERCDADRVVFLGYYCDEWGSTGRQLLAALELFAGWVEDTHTAGVRVDLLLGNHDFQYLMGEEGPGTHVLLMDDVAELLGTLGATMAETVDGFLLTHAGLTAGWARLHLEAPADAEEAKAQLNGLFARGTWSDLRALSSCGTGRGGWDEPGPLWADRLELWEDAYPGISQIVGHTPVAACERMPPASRWARADGGEELWLCDTFSLTSRMRPIGDGGMLLVEDGRAEAVADGGNPDFQPWDEVVAAAGVW</sequence>
<dbReference type="Gene3D" id="3.60.21.10">
    <property type="match status" value="1"/>
</dbReference>
<proteinExistence type="predicted"/>
<dbReference type="SUPFAM" id="SSF56300">
    <property type="entry name" value="Metallo-dependent phosphatases"/>
    <property type="match status" value="1"/>
</dbReference>
<dbReference type="CDD" id="cd00838">
    <property type="entry name" value="MPP_superfamily"/>
    <property type="match status" value="1"/>
</dbReference>
<gene>
    <name evidence="1" type="ORF">GO738_05625</name>
</gene>
<protein>
    <recommendedName>
        <fullName evidence="3">Calcineurin-like phosphoesterase domain-containing protein</fullName>
    </recommendedName>
</protein>
<keyword evidence="2" id="KW-1185">Reference proteome</keyword>
<accession>A0A6N8IHI1</accession>
<reference evidence="1 2" key="1">
    <citation type="submission" date="2019-11" db="EMBL/GenBank/DDBJ databases">
        <title>Whole genome shotgun sequencing (WGS) data from Adlercreutzia equolifaciens ResAG-91, Eggerthella lenta MRI-F36, MRI-F37, MRI-F40, ResAG-49, ResAG-88, ResAG-121, ResAG-145, and Gordonibacter sp. ResAG-5, ResAG-26, ResAG-43, ResAG-50, ResAG-59.</title>
        <authorList>
            <person name="Stoll D.A."/>
            <person name="Danylec N."/>
            <person name="Franz C.M.A.P."/>
            <person name="Huch M."/>
        </authorList>
    </citation>
    <scope>NUCLEOTIDE SEQUENCE [LARGE SCALE GENOMIC DNA]</scope>
    <source>
        <strain evidence="1 2">ResAG-59</strain>
    </source>
</reference>
<dbReference type="EMBL" id="WPOC01000007">
    <property type="protein sequence ID" value="MVN14840.1"/>
    <property type="molecule type" value="Genomic_DNA"/>
</dbReference>
<organism evidence="1 2">
    <name type="scientific">Gordonibacter urolithinfaciens</name>
    <dbReference type="NCBI Taxonomy" id="1335613"/>
    <lineage>
        <taxon>Bacteria</taxon>
        <taxon>Bacillati</taxon>
        <taxon>Actinomycetota</taxon>
        <taxon>Coriobacteriia</taxon>
        <taxon>Eggerthellales</taxon>
        <taxon>Eggerthellaceae</taxon>
        <taxon>Gordonibacter</taxon>
    </lineage>
</organism>
<evidence type="ECO:0000313" key="2">
    <source>
        <dbReference type="Proteomes" id="UP000468327"/>
    </source>
</evidence>
<dbReference type="AlphaFoldDB" id="A0A6N8IHI1"/>